<dbReference type="EMBL" id="BRYB01004546">
    <property type="protein sequence ID" value="GMI33052.1"/>
    <property type="molecule type" value="Genomic_DNA"/>
</dbReference>
<feature type="transmembrane region" description="Helical" evidence="1">
    <location>
        <begin position="217"/>
        <end position="235"/>
    </location>
</feature>
<keyword evidence="3" id="KW-1185">Reference proteome</keyword>
<evidence type="ECO:0000313" key="2">
    <source>
        <dbReference type="EMBL" id="GMI33052.1"/>
    </source>
</evidence>
<proteinExistence type="predicted"/>
<dbReference type="Pfam" id="PF06772">
    <property type="entry name" value="LtrA"/>
    <property type="match status" value="1"/>
</dbReference>
<keyword evidence="1" id="KW-0812">Transmembrane</keyword>
<dbReference type="InterPro" id="IPR010640">
    <property type="entry name" value="Low_temperature_requirement_A"/>
</dbReference>
<protein>
    <submittedName>
        <fullName evidence="2">Uncharacterized protein</fullName>
    </submittedName>
</protein>
<name>A0ABQ6MV29_9STRA</name>
<dbReference type="Proteomes" id="UP001165060">
    <property type="component" value="Unassembled WGS sequence"/>
</dbReference>
<dbReference type="PANTHER" id="PTHR36840:SF1">
    <property type="entry name" value="BLL5714 PROTEIN"/>
    <property type="match status" value="1"/>
</dbReference>
<feature type="transmembrane region" description="Helical" evidence="1">
    <location>
        <begin position="164"/>
        <end position="185"/>
    </location>
</feature>
<feature type="transmembrane region" description="Helical" evidence="1">
    <location>
        <begin position="192"/>
        <end position="211"/>
    </location>
</feature>
<feature type="transmembrane region" description="Helical" evidence="1">
    <location>
        <begin position="303"/>
        <end position="321"/>
    </location>
</feature>
<reference evidence="2 3" key="1">
    <citation type="journal article" date="2023" name="Commun. Biol.">
        <title>Genome analysis of Parmales, the sister group of diatoms, reveals the evolutionary specialization of diatoms from phago-mixotrophs to photoautotrophs.</title>
        <authorList>
            <person name="Ban H."/>
            <person name="Sato S."/>
            <person name="Yoshikawa S."/>
            <person name="Yamada K."/>
            <person name="Nakamura Y."/>
            <person name="Ichinomiya M."/>
            <person name="Sato N."/>
            <person name="Blanc-Mathieu R."/>
            <person name="Endo H."/>
            <person name="Kuwata A."/>
            <person name="Ogata H."/>
        </authorList>
    </citation>
    <scope>NUCLEOTIDE SEQUENCE [LARGE SCALE GENOMIC DNA]</scope>
</reference>
<evidence type="ECO:0000313" key="3">
    <source>
        <dbReference type="Proteomes" id="UP001165060"/>
    </source>
</evidence>
<keyword evidence="1" id="KW-1133">Transmembrane helix</keyword>
<accession>A0ABQ6MV29</accession>
<organism evidence="2 3">
    <name type="scientific">Tetraparma gracilis</name>
    <dbReference type="NCBI Taxonomy" id="2962635"/>
    <lineage>
        <taxon>Eukaryota</taxon>
        <taxon>Sar</taxon>
        <taxon>Stramenopiles</taxon>
        <taxon>Ochrophyta</taxon>
        <taxon>Bolidophyceae</taxon>
        <taxon>Parmales</taxon>
        <taxon>Triparmaceae</taxon>
        <taxon>Tetraparma</taxon>
    </lineage>
</organism>
<comment type="caution">
    <text evidence="2">The sequence shown here is derived from an EMBL/GenBank/DDBJ whole genome shotgun (WGS) entry which is preliminary data.</text>
</comment>
<dbReference type="PANTHER" id="PTHR36840">
    <property type="entry name" value="BLL5714 PROTEIN"/>
    <property type="match status" value="1"/>
</dbReference>
<feature type="transmembrane region" description="Helical" evidence="1">
    <location>
        <begin position="341"/>
        <end position="358"/>
    </location>
</feature>
<gene>
    <name evidence="2" type="ORF">TeGR_g10854</name>
</gene>
<feature type="non-terminal residue" evidence="2">
    <location>
        <position position="415"/>
    </location>
</feature>
<feature type="transmembrane region" description="Helical" evidence="1">
    <location>
        <begin position="128"/>
        <end position="144"/>
    </location>
</feature>
<evidence type="ECO:0000256" key="1">
    <source>
        <dbReference type="SAM" id="Phobius"/>
    </source>
</evidence>
<feature type="transmembrane region" description="Helical" evidence="1">
    <location>
        <begin position="95"/>
        <end position="116"/>
    </location>
</feature>
<sequence length="415" mass="46669">MMEAHRSKNSSSFCVASQRHLETRAGRSNTLNYRPFASSFFTPPRPFVLDDSDASEVWLELFLDLLFVCVCLKLGSSVKYCAAGLWLHDNWNSSYGNSFVVFAMFYMSWLHLTGYLNRFYTEDLGHKLIFAVFQLSIVGMTVNVNTAKTDGDCKIVHAFSNGFAGAFAVSRLVLIFLYSSVVYTLPATRDQFWLQLLTWGANIVISLYVAAASDDSVVTAVLMICMVLLEVFAFVHSTTELNSVVKFNIEHLNSRTGSFIMLMCGESVIQLLTPEVDEYERPSLASANPNLAAEIMNSLSEHYAFTFLAFLLVFTVALQYFDSEPEHHNHVLMLSIQRSRVWIFLHLALSFSLLLLGVAFKSVAQHTTTGVLEEDESVLLSVGTAATVISVTAIRFQHKGFRLRVFDRRFKSYCL</sequence>
<feature type="transmembrane region" description="Helical" evidence="1">
    <location>
        <begin position="378"/>
        <end position="396"/>
    </location>
</feature>
<keyword evidence="1" id="KW-0472">Membrane</keyword>